<name>A0AAJ5WWB8_9CAUL</name>
<evidence type="ECO:0000313" key="2">
    <source>
        <dbReference type="EMBL" id="WEK39461.1"/>
    </source>
</evidence>
<feature type="region of interest" description="Disordered" evidence="1">
    <location>
        <begin position="261"/>
        <end position="291"/>
    </location>
</feature>
<accession>A0AAJ5WWB8</accession>
<proteinExistence type="predicted"/>
<evidence type="ECO:0000256" key="1">
    <source>
        <dbReference type="SAM" id="MobiDB-lite"/>
    </source>
</evidence>
<dbReference type="AlphaFoldDB" id="A0AAJ5WWB8"/>
<protein>
    <submittedName>
        <fullName evidence="2">Uncharacterized protein</fullName>
    </submittedName>
</protein>
<reference evidence="2" key="1">
    <citation type="submission" date="2023-03" db="EMBL/GenBank/DDBJ databases">
        <title>Andean soil-derived lignocellulolytic bacterial consortium as a source of novel taxa and putative plastic-active enzymes.</title>
        <authorList>
            <person name="Diaz-Garcia L."/>
            <person name="Chuvochina M."/>
            <person name="Feuerriegel G."/>
            <person name="Bunk B."/>
            <person name="Sproer C."/>
            <person name="Streit W.R."/>
            <person name="Rodriguez L.M."/>
            <person name="Overmann J."/>
            <person name="Jimenez D.J."/>
        </authorList>
    </citation>
    <scope>NUCLEOTIDE SEQUENCE</scope>
    <source>
        <strain evidence="2">MAG 833</strain>
    </source>
</reference>
<dbReference type="EMBL" id="CP119326">
    <property type="protein sequence ID" value="WEK39461.1"/>
    <property type="molecule type" value="Genomic_DNA"/>
</dbReference>
<sequence>MSGAHVQDPVSTPPPVDLEDITVEGRSRREAARQFVQRVAAAPAGARLGRWNTPICVSVANMKAPYGQMLADRIGDVADELGVSVGAAGCSPNVLVIAADDGPAVASALVEGWRRRFRPPIDNTNMGLAALERFKTSAAPVRWWHISLPVSADTGQLAARVAGEDPPSIASRNVSRMRSPLRYDLSSATVVIDMSKANGVLLPALLDYTAMVVLAQVDPRSNYSDQPTILNLFNEPEGVTGMTDWDLAYLHALYEAEPDRASARAQEAAVSDRLEVRRRRATDAPEESQPR</sequence>
<gene>
    <name evidence="2" type="ORF">P0Y50_13085</name>
</gene>
<organism evidence="2 3">
    <name type="scientific">Candidatus Brevundimonas colombiensis</name>
    <dbReference type="NCBI Taxonomy" id="3121376"/>
    <lineage>
        <taxon>Bacteria</taxon>
        <taxon>Pseudomonadati</taxon>
        <taxon>Pseudomonadota</taxon>
        <taxon>Alphaproteobacteria</taxon>
        <taxon>Caulobacterales</taxon>
        <taxon>Caulobacteraceae</taxon>
        <taxon>Brevundimonas</taxon>
    </lineage>
</organism>
<dbReference type="Proteomes" id="UP001213664">
    <property type="component" value="Chromosome"/>
</dbReference>
<evidence type="ECO:0000313" key="3">
    <source>
        <dbReference type="Proteomes" id="UP001213664"/>
    </source>
</evidence>